<evidence type="ECO:0000313" key="2">
    <source>
        <dbReference type="EMBL" id="KZT07564.1"/>
    </source>
</evidence>
<dbReference type="EMBL" id="KV427619">
    <property type="protein sequence ID" value="KZT07564.1"/>
    <property type="molecule type" value="Genomic_DNA"/>
</dbReference>
<accession>A0A165EQP8</accession>
<dbReference type="InParanoid" id="A0A165EQP8"/>
<feature type="compositionally biased region" description="Low complexity" evidence="1">
    <location>
        <begin position="547"/>
        <end position="556"/>
    </location>
</feature>
<evidence type="ECO:0000313" key="3">
    <source>
        <dbReference type="Proteomes" id="UP000076871"/>
    </source>
</evidence>
<feature type="region of interest" description="Disordered" evidence="1">
    <location>
        <begin position="433"/>
        <end position="480"/>
    </location>
</feature>
<protein>
    <submittedName>
        <fullName evidence="2">Uncharacterized protein</fullName>
    </submittedName>
</protein>
<dbReference type="GeneID" id="63824021"/>
<reference evidence="2 3" key="1">
    <citation type="journal article" date="2016" name="Mol. Biol. Evol.">
        <title>Comparative Genomics of Early-Diverging Mushroom-Forming Fungi Provides Insights into the Origins of Lignocellulose Decay Capabilities.</title>
        <authorList>
            <person name="Nagy L.G."/>
            <person name="Riley R."/>
            <person name="Tritt A."/>
            <person name="Adam C."/>
            <person name="Daum C."/>
            <person name="Floudas D."/>
            <person name="Sun H."/>
            <person name="Yadav J.S."/>
            <person name="Pangilinan J."/>
            <person name="Larsson K.H."/>
            <person name="Matsuura K."/>
            <person name="Barry K."/>
            <person name="Labutti K."/>
            <person name="Kuo R."/>
            <person name="Ohm R.A."/>
            <person name="Bhattacharya S.S."/>
            <person name="Shirouzu T."/>
            <person name="Yoshinaga Y."/>
            <person name="Martin F.M."/>
            <person name="Grigoriev I.V."/>
            <person name="Hibbett D.S."/>
        </authorList>
    </citation>
    <scope>NUCLEOTIDE SEQUENCE [LARGE SCALE GENOMIC DNA]</scope>
    <source>
        <strain evidence="2 3">93-53</strain>
    </source>
</reference>
<feature type="compositionally biased region" description="Basic residues" evidence="1">
    <location>
        <begin position="525"/>
        <end position="535"/>
    </location>
</feature>
<keyword evidence="3" id="KW-1185">Reference proteome</keyword>
<feature type="compositionally biased region" description="Low complexity" evidence="1">
    <location>
        <begin position="471"/>
        <end position="480"/>
    </location>
</feature>
<dbReference type="AlphaFoldDB" id="A0A165EQP8"/>
<feature type="region of interest" description="Disordered" evidence="1">
    <location>
        <begin position="1"/>
        <end position="29"/>
    </location>
</feature>
<name>A0A165EQP8_9APHY</name>
<gene>
    <name evidence="2" type="ORF">LAESUDRAFT_713639</name>
</gene>
<feature type="compositionally biased region" description="Polar residues" evidence="1">
    <location>
        <begin position="1"/>
        <end position="17"/>
    </location>
</feature>
<feature type="region of interest" description="Disordered" evidence="1">
    <location>
        <begin position="524"/>
        <end position="556"/>
    </location>
</feature>
<dbReference type="Proteomes" id="UP000076871">
    <property type="component" value="Unassembled WGS sequence"/>
</dbReference>
<organism evidence="2 3">
    <name type="scientific">Laetiporus sulphureus 93-53</name>
    <dbReference type="NCBI Taxonomy" id="1314785"/>
    <lineage>
        <taxon>Eukaryota</taxon>
        <taxon>Fungi</taxon>
        <taxon>Dikarya</taxon>
        <taxon>Basidiomycota</taxon>
        <taxon>Agaricomycotina</taxon>
        <taxon>Agaricomycetes</taxon>
        <taxon>Polyporales</taxon>
        <taxon>Laetiporus</taxon>
    </lineage>
</organism>
<sequence>MFVTTPSAFNPRYTPTSHPDDQGCPPRQDRDALLKTIKGWKAMAGERRWTVPASLFMAAAAPRPSCMSVGLHQPMANTLHAPLKHAYVSGDTKGLVRALVPQGSPPDVLDVPPVPAVALRWLGTQGIVALLEAHLSVAYHEDHPVSEALDGGEDVPVPTEDLLVVQGLPDAVEGPIGHEDAPVLSEEPVLVQDPPAALEDAIGEEDAPVPTEGPIVVVQDLPASVEESIGSEDVPVPAEDPVAPEDPPVLPEEPVVVNQPVSLVEQLFQRLADKAVEVKEPVCAEDVSVVVQESVADEEQPSPLERLLQRLAESEASGSFSLVLAGSPDSPTLVSSSFGSGSGSSLASTVCSSGCELAQVDHIDRLFAPLIKERENTGELAIGGMVDVAENKVKNKGKGRADDRIVQERTGGDCRFPGLDKMVREAVAANTKAAQYGPRTSTPARSHGVIRGTGSGVHVPSGGSSGSRNLGAPSGVSGSPFGSSVNIAVRTAPAARVPIKKVLHELGPNPDASVQGQQLIAQYRKASKPKKRKKPSGAQCQQEEQPVRSGSSSSVVNNVSAAQSFSSSEVTDSAVESEDEDVVDWPPYYVFDPSLNWDHHRPPPLYEAWVVNGKLKRYPDPGDGGEWYPFWSTPHDLW</sequence>
<evidence type="ECO:0000256" key="1">
    <source>
        <dbReference type="SAM" id="MobiDB-lite"/>
    </source>
</evidence>
<proteinExistence type="predicted"/>
<dbReference type="RefSeq" id="XP_040765304.1">
    <property type="nucleotide sequence ID" value="XM_040906992.1"/>
</dbReference>